<dbReference type="eggNOG" id="COG1216">
    <property type="taxonomic scope" value="Bacteria"/>
</dbReference>
<dbReference type="Proteomes" id="UP000028715">
    <property type="component" value="Unassembled WGS sequence"/>
</dbReference>
<dbReference type="CDD" id="cd04186">
    <property type="entry name" value="GT_2_like_c"/>
    <property type="match status" value="1"/>
</dbReference>
<accession>A0A085ZJB3</accession>
<dbReference type="Pfam" id="PF00535">
    <property type="entry name" value="Glycos_transf_2"/>
    <property type="match status" value="1"/>
</dbReference>
<dbReference type="STRING" id="362418.IW19_02840"/>
<dbReference type="OrthoDB" id="9771846at2"/>
<dbReference type="PANTHER" id="PTHR43179">
    <property type="entry name" value="RHAMNOSYLTRANSFERASE WBBL"/>
    <property type="match status" value="1"/>
</dbReference>
<evidence type="ECO:0000313" key="5">
    <source>
        <dbReference type="EMBL" id="KFF04527.1"/>
    </source>
</evidence>
<name>A0A085ZJB3_9FLAO</name>
<dbReference type="EMBL" id="JPRL01000001">
    <property type="protein sequence ID" value="KFF04527.1"/>
    <property type="molecule type" value="Genomic_DNA"/>
</dbReference>
<dbReference type="AlphaFoldDB" id="A0A085ZJB3"/>
<organism evidence="5 6">
    <name type="scientific">Flavobacterium reichenbachii</name>
    <dbReference type="NCBI Taxonomy" id="362418"/>
    <lineage>
        <taxon>Bacteria</taxon>
        <taxon>Pseudomonadati</taxon>
        <taxon>Bacteroidota</taxon>
        <taxon>Flavobacteriia</taxon>
        <taxon>Flavobacteriales</taxon>
        <taxon>Flavobacteriaceae</taxon>
        <taxon>Flavobacterium</taxon>
    </lineage>
</organism>
<comment type="similarity">
    <text evidence="1">Belongs to the glycosyltransferase 2 family.</text>
</comment>
<comment type="caution">
    <text evidence="5">The sequence shown here is derived from an EMBL/GenBank/DDBJ whole genome shotgun (WGS) entry which is preliminary data.</text>
</comment>
<keyword evidence="3" id="KW-0808">Transferase</keyword>
<protein>
    <recommendedName>
        <fullName evidence="4">Glycosyltransferase 2-like domain-containing protein</fullName>
    </recommendedName>
</protein>
<sequence length="339" mass="39324">MDKIAVVILNWNGVKLLEQFLPSIIQFSKEAKIYVADNASTDDSVNFVRQNFPSVEIVKNTGNYGFAKGYNDALKHIDAEIYALVNSDIEVTENWLQPILHTFDSEKQTAIIQPKILDFKNKEYFEYAGAAGGFIDKYGFPFCRGRVFETIEKDNGQYDDNCELFWASGACFFIRKDVYDELEGFDESFFAHQEEIDLCWRAANEGHIIKYNSASVVYHVGGATLQQGNPKKTFLNFRNSLLMLVKNLPKKGLFFVIFFRMVLDGVAGIRFLTQGKFKHTFAILKAHFSFYCISLKYLRQRKDFQIQQYYTVKSVVYLYYIRKLTIFKEIFNTIQNIKN</sequence>
<feature type="domain" description="Glycosyltransferase 2-like" evidence="4">
    <location>
        <begin position="6"/>
        <end position="182"/>
    </location>
</feature>
<dbReference type="PANTHER" id="PTHR43179:SF12">
    <property type="entry name" value="GALACTOFURANOSYLTRANSFERASE GLFT2"/>
    <property type="match status" value="1"/>
</dbReference>
<evidence type="ECO:0000313" key="6">
    <source>
        <dbReference type="Proteomes" id="UP000028715"/>
    </source>
</evidence>
<evidence type="ECO:0000256" key="3">
    <source>
        <dbReference type="ARBA" id="ARBA00022679"/>
    </source>
</evidence>
<dbReference type="RefSeq" id="WP_035680907.1">
    <property type="nucleotide sequence ID" value="NZ_JPRL01000001.1"/>
</dbReference>
<evidence type="ECO:0000256" key="1">
    <source>
        <dbReference type="ARBA" id="ARBA00006739"/>
    </source>
</evidence>
<dbReference type="GO" id="GO:0016757">
    <property type="term" value="F:glycosyltransferase activity"/>
    <property type="evidence" value="ECO:0007669"/>
    <property type="project" value="UniProtKB-KW"/>
</dbReference>
<keyword evidence="2" id="KW-0328">Glycosyltransferase</keyword>
<proteinExistence type="inferred from homology"/>
<dbReference type="InterPro" id="IPR001173">
    <property type="entry name" value="Glyco_trans_2-like"/>
</dbReference>
<gene>
    <name evidence="5" type="ORF">IW19_02840</name>
</gene>
<keyword evidence="6" id="KW-1185">Reference proteome</keyword>
<evidence type="ECO:0000256" key="2">
    <source>
        <dbReference type="ARBA" id="ARBA00022676"/>
    </source>
</evidence>
<evidence type="ECO:0000259" key="4">
    <source>
        <dbReference type="Pfam" id="PF00535"/>
    </source>
</evidence>
<dbReference type="Gene3D" id="3.90.550.10">
    <property type="entry name" value="Spore Coat Polysaccharide Biosynthesis Protein SpsA, Chain A"/>
    <property type="match status" value="1"/>
</dbReference>
<reference evidence="5 6" key="1">
    <citation type="submission" date="2014-07" db="EMBL/GenBank/DDBJ databases">
        <title>Genome of Flavobacterium reichenbachii LMG 25512.</title>
        <authorList>
            <person name="Stropko S.J."/>
            <person name="Pipes S.E."/>
            <person name="Newman J.D."/>
        </authorList>
    </citation>
    <scope>NUCLEOTIDE SEQUENCE [LARGE SCALE GENOMIC DNA]</scope>
    <source>
        <strain evidence="5 6">LMG 25512</strain>
    </source>
</reference>
<dbReference type="SUPFAM" id="SSF53448">
    <property type="entry name" value="Nucleotide-diphospho-sugar transferases"/>
    <property type="match status" value="1"/>
</dbReference>
<dbReference type="InterPro" id="IPR029044">
    <property type="entry name" value="Nucleotide-diphossugar_trans"/>
</dbReference>